<accession>A0A317SFD9</accession>
<dbReference type="OrthoDB" id="341730at2759"/>
<comment type="caution">
    <text evidence="1">The sequence shown here is derived from an EMBL/GenBank/DDBJ whole genome shotgun (WGS) entry which is preliminary data.</text>
</comment>
<proteinExistence type="predicted"/>
<evidence type="ECO:0000313" key="1">
    <source>
        <dbReference type="EMBL" id="PWW72908.1"/>
    </source>
</evidence>
<dbReference type="EMBL" id="PYWC01000091">
    <property type="protein sequence ID" value="PWW72908.1"/>
    <property type="molecule type" value="Genomic_DNA"/>
</dbReference>
<dbReference type="Proteomes" id="UP000246991">
    <property type="component" value="Unassembled WGS sequence"/>
</dbReference>
<name>A0A317SFD9_9PEZI</name>
<organism evidence="1 2">
    <name type="scientific">Tuber magnatum</name>
    <name type="common">white Piedmont truffle</name>
    <dbReference type="NCBI Taxonomy" id="42249"/>
    <lineage>
        <taxon>Eukaryota</taxon>
        <taxon>Fungi</taxon>
        <taxon>Dikarya</taxon>
        <taxon>Ascomycota</taxon>
        <taxon>Pezizomycotina</taxon>
        <taxon>Pezizomycetes</taxon>
        <taxon>Pezizales</taxon>
        <taxon>Tuberaceae</taxon>
        <taxon>Tuber</taxon>
    </lineage>
</organism>
<sequence>MERLTRRNIDTEDLRPIVYISQYGEKADNGGFRNKARNVVSTDPLREELRQNHGYTSAEVVRTQTPSYLLLW</sequence>
<evidence type="ECO:0000313" key="2">
    <source>
        <dbReference type="Proteomes" id="UP000246991"/>
    </source>
</evidence>
<reference evidence="1 2" key="1">
    <citation type="submission" date="2018-03" db="EMBL/GenBank/DDBJ databases">
        <title>Genomes of Pezizomycetes fungi and the evolution of truffles.</title>
        <authorList>
            <person name="Murat C."/>
            <person name="Payen T."/>
            <person name="Noel B."/>
            <person name="Kuo A."/>
            <person name="Martin F.M."/>
        </authorList>
    </citation>
    <scope>NUCLEOTIDE SEQUENCE [LARGE SCALE GENOMIC DNA]</scope>
    <source>
        <strain evidence="1">091103-1</strain>
    </source>
</reference>
<keyword evidence="2" id="KW-1185">Reference proteome</keyword>
<dbReference type="AlphaFoldDB" id="A0A317SFD9"/>
<protein>
    <submittedName>
        <fullName evidence="1">Uncharacterized protein</fullName>
    </submittedName>
</protein>
<gene>
    <name evidence="1" type="ORF">C7212DRAFT_335491</name>
</gene>